<dbReference type="OrthoDB" id="9793083at2"/>
<evidence type="ECO:0000259" key="1">
    <source>
        <dbReference type="Pfam" id="PF00561"/>
    </source>
</evidence>
<dbReference type="STRING" id="1763535.LPB072_17520"/>
<dbReference type="AlphaFoldDB" id="A0A162PBX7"/>
<accession>A0A162PBX7</accession>
<name>A0A162PBX7_9BURK</name>
<dbReference type="InterPro" id="IPR026968">
    <property type="entry name" value="PcaD/CatD"/>
</dbReference>
<dbReference type="GO" id="GO:0042952">
    <property type="term" value="P:beta-ketoadipate pathway"/>
    <property type="evidence" value="ECO:0007669"/>
    <property type="project" value="InterPro"/>
</dbReference>
<evidence type="ECO:0000313" key="2">
    <source>
        <dbReference type="EMBL" id="AOW14369.1"/>
    </source>
</evidence>
<dbReference type="EMBL" id="CP017476">
    <property type="protein sequence ID" value="AOW14369.1"/>
    <property type="molecule type" value="Genomic_DNA"/>
</dbReference>
<dbReference type="PANTHER" id="PTHR43433">
    <property type="entry name" value="HYDROLASE, ALPHA/BETA FOLD FAMILY PROTEIN"/>
    <property type="match status" value="1"/>
</dbReference>
<dbReference type="Proteomes" id="UP000185680">
    <property type="component" value="Chromosome"/>
</dbReference>
<reference evidence="2 5" key="2">
    <citation type="submission" date="2016-10" db="EMBL/GenBank/DDBJ databases">
        <title>Hydorgenophaga sp. LPB0072 isolated from gastropod.</title>
        <authorList>
            <person name="Kim E."/>
            <person name="Yi H."/>
        </authorList>
    </citation>
    <scope>NUCLEOTIDE SEQUENCE [LARGE SCALE GENOMIC DNA]</scope>
    <source>
        <strain evidence="2 5">LPB0072</strain>
    </source>
</reference>
<dbReference type="RefSeq" id="WP_066085778.1">
    <property type="nucleotide sequence ID" value="NZ_CP017476.1"/>
</dbReference>
<sequence length="260" mass="28573">MTFAKINHISIRYQLEGDKDAPVLMLCNSLGTTLEMWEPQMATLLTQFQVLRYDVRGHGQSDVPAGPYSIEQLGLDAIGLLNHLGLTRVDFCGLSMGGMTGMWLGTHHPDRIQRLVFSNTAAQLGTAELWNARLEVLHKEGMAGLTPSILDRWLTQAFQQRAPQAVERVRGMLLGTTPAGYEANVRAIIAMDQRPDIHRIPVPTLVIAGRHDGSTPPALGLEIHQRVSGSRYVELDAAHLSNWEQAEAFSAALMGFLSQG</sequence>
<dbReference type="InterPro" id="IPR000073">
    <property type="entry name" value="AB_hydrolase_1"/>
</dbReference>
<evidence type="ECO:0000313" key="5">
    <source>
        <dbReference type="Proteomes" id="UP000185680"/>
    </source>
</evidence>
<evidence type="ECO:0000313" key="3">
    <source>
        <dbReference type="EMBL" id="OAD43608.1"/>
    </source>
</evidence>
<evidence type="ECO:0000313" key="4">
    <source>
        <dbReference type="Proteomes" id="UP000185657"/>
    </source>
</evidence>
<dbReference type="PRINTS" id="PR00111">
    <property type="entry name" value="ABHYDROLASE"/>
</dbReference>
<feature type="domain" description="AB hydrolase-1" evidence="1">
    <location>
        <begin position="22"/>
        <end position="130"/>
    </location>
</feature>
<proteinExistence type="predicted"/>
<dbReference type="EMBL" id="LVWD01000003">
    <property type="protein sequence ID" value="OAD43608.1"/>
    <property type="molecule type" value="Genomic_DNA"/>
</dbReference>
<gene>
    <name evidence="2" type="ORF">LPB072_17520</name>
    <name evidence="3" type="ORF">LPB72_03515</name>
</gene>
<keyword evidence="4" id="KW-1185">Reference proteome</keyword>
<organism evidence="2 5">
    <name type="scientific">Hydrogenophaga crassostreae</name>
    <dbReference type="NCBI Taxonomy" id="1763535"/>
    <lineage>
        <taxon>Bacteria</taxon>
        <taxon>Pseudomonadati</taxon>
        <taxon>Pseudomonadota</taxon>
        <taxon>Betaproteobacteria</taxon>
        <taxon>Burkholderiales</taxon>
        <taxon>Comamonadaceae</taxon>
        <taxon>Hydrogenophaga</taxon>
    </lineage>
</organism>
<dbReference type="KEGG" id="hyl:LPB072_17520"/>
<reference evidence="3 4" key="1">
    <citation type="submission" date="2016-02" db="EMBL/GenBank/DDBJ databases">
        <title>Draft genome sequence of Hydrogenophaga sp. LPB0072.</title>
        <authorList>
            <person name="Shin S.-K."/>
            <person name="Yi H."/>
        </authorList>
    </citation>
    <scope>NUCLEOTIDE SEQUENCE [LARGE SCALE GENOMIC DNA]</scope>
    <source>
        <strain evidence="3 4">LPB0072</strain>
    </source>
</reference>
<dbReference type="Gene3D" id="3.40.50.1820">
    <property type="entry name" value="alpha/beta hydrolase"/>
    <property type="match status" value="1"/>
</dbReference>
<protein>
    <submittedName>
        <fullName evidence="2">3-oxoadipate enol-lactonase</fullName>
    </submittedName>
</protein>
<dbReference type="InterPro" id="IPR050471">
    <property type="entry name" value="AB_hydrolase"/>
</dbReference>
<dbReference type="PANTHER" id="PTHR43433:SF5">
    <property type="entry name" value="AB HYDROLASE-1 DOMAIN-CONTAINING PROTEIN"/>
    <property type="match status" value="1"/>
</dbReference>
<dbReference type="Pfam" id="PF00561">
    <property type="entry name" value="Abhydrolase_1"/>
    <property type="match status" value="1"/>
</dbReference>
<dbReference type="Proteomes" id="UP000185657">
    <property type="component" value="Unassembled WGS sequence"/>
</dbReference>
<dbReference type="InterPro" id="IPR029058">
    <property type="entry name" value="AB_hydrolase_fold"/>
</dbReference>
<dbReference type="NCBIfam" id="TIGR02427">
    <property type="entry name" value="protocat_pcaD"/>
    <property type="match status" value="1"/>
</dbReference>
<dbReference type="SUPFAM" id="SSF53474">
    <property type="entry name" value="alpha/beta-Hydrolases"/>
    <property type="match status" value="1"/>
</dbReference>
<dbReference type="GO" id="GO:0047570">
    <property type="term" value="F:3-oxoadipate enol-lactonase activity"/>
    <property type="evidence" value="ECO:0007669"/>
    <property type="project" value="InterPro"/>
</dbReference>